<evidence type="ECO:0000256" key="2">
    <source>
        <dbReference type="ARBA" id="ARBA00022729"/>
    </source>
</evidence>
<evidence type="ECO:0000259" key="5">
    <source>
        <dbReference type="Pfam" id="PF07940"/>
    </source>
</evidence>
<dbReference type="RefSeq" id="WP_050652041.1">
    <property type="nucleotide sequence ID" value="NZ_LK934073.1"/>
</dbReference>
<dbReference type="InterPro" id="IPR031680">
    <property type="entry name" value="Hepar_II_III_N"/>
</dbReference>
<keyword evidence="2" id="KW-0732">Signal</keyword>
<gene>
    <name evidence="7" type="ORF">VCR31J2_2260038</name>
</gene>
<dbReference type="InterPro" id="IPR012480">
    <property type="entry name" value="Hepar_II_III_C"/>
</dbReference>
<proteinExistence type="predicted"/>
<keyword evidence="4" id="KW-0456">Lyase</keyword>
<dbReference type="GO" id="GO:0016829">
    <property type="term" value="F:lyase activity"/>
    <property type="evidence" value="ECO:0007669"/>
    <property type="project" value="UniProtKB-KW"/>
</dbReference>
<dbReference type="Pfam" id="PF16889">
    <property type="entry name" value="Hepar_II_III_N"/>
    <property type="match status" value="1"/>
</dbReference>
<keyword evidence="8" id="KW-1185">Reference proteome</keyword>
<dbReference type="AlphaFoldDB" id="A0AA86X3K6"/>
<dbReference type="SUPFAM" id="SSF48230">
    <property type="entry name" value="Chondroitin AC/alginate lyase"/>
    <property type="match status" value="1"/>
</dbReference>
<evidence type="ECO:0000259" key="6">
    <source>
        <dbReference type="Pfam" id="PF16889"/>
    </source>
</evidence>
<accession>A0AA86X3K6</accession>
<dbReference type="PANTHER" id="PTHR39210:SF1">
    <property type="entry name" value="HEPARIN-SULFATE LYASE"/>
    <property type="match status" value="1"/>
</dbReference>
<evidence type="ECO:0000313" key="8">
    <source>
        <dbReference type="Proteomes" id="UP000041625"/>
    </source>
</evidence>
<dbReference type="Proteomes" id="UP000041625">
    <property type="component" value="Unassembled WGS sequence"/>
</dbReference>
<comment type="caution">
    <text evidence="7">The sequence shown here is derived from an EMBL/GenBank/DDBJ whole genome shotgun (WGS) entry which is preliminary data.</text>
</comment>
<evidence type="ECO:0000256" key="1">
    <source>
        <dbReference type="ARBA" id="ARBA00004418"/>
    </source>
</evidence>
<keyword evidence="3" id="KW-0574">Periplasm</keyword>
<sequence>MLNNALLYLNTVKHLKLKQIMFRLYYSIIKIKVKTFQEAPLRKMSSDWLSPQLLQQSYCGNNEFIFLNRKGSEDSIKNNKLWKYNLHYFDFLNVHEPKVPFEECERLIESWIVKNKHSKGDAWEPYPTSLRVVNWIKWFSSGNSPSKESLLSLFSQVDYLNRHIEYHLLGNHLFANAKALIFSGSYFSGSNASRWLDTGLEILDKEIPEQILDDGANFELSPMYHHIILADMLDLVNLAQTYDLAALTKRVDSWKIVISRMLTYGNKMTHPDGDVSFFNDSALGIAPRYADLHRYASELGIEIIQDSPRESINGLELRFFKDSGYIAIESDSTKAILDVAKVGPDYIPGHAHADTLSFELSLFGQRIFVNSGTGEYGASEERLRQRKTAAHNTVDVDDLDSSEVWSGFRVARRAYPSKPTITQNTDGINVSCSHDGFTRLPGKVVHNRTWHFGQNKILIKDTLEGRYQKAFAHYHIHPDVEVSKEGSQISLITPNGKVISVEASQQIEVLETTWHPQFGITVSNRKLLVPVVDGHVEVSIRF</sequence>
<comment type="subcellular location">
    <subcellularLocation>
        <location evidence="1">Periplasm</location>
    </subcellularLocation>
</comment>
<dbReference type="EMBL" id="CCKJ01000142">
    <property type="protein sequence ID" value="CDU10771.1"/>
    <property type="molecule type" value="Genomic_DNA"/>
</dbReference>
<reference evidence="7 8" key="1">
    <citation type="submission" date="2014-06" db="EMBL/GenBank/DDBJ databases">
        <authorList>
            <person name="Le Roux F."/>
        </authorList>
    </citation>
    <scope>NUCLEOTIDE SEQUENCE [LARGE SCALE GENOMIC DNA]</scope>
    <source>
        <strain evidence="7 8">J2-31</strain>
    </source>
</reference>
<organism evidence="7 8">
    <name type="scientific">Vibrio coralliirubri</name>
    <dbReference type="NCBI Taxonomy" id="1516159"/>
    <lineage>
        <taxon>Bacteria</taxon>
        <taxon>Pseudomonadati</taxon>
        <taxon>Pseudomonadota</taxon>
        <taxon>Gammaproteobacteria</taxon>
        <taxon>Vibrionales</taxon>
        <taxon>Vibrionaceae</taxon>
        <taxon>Vibrio</taxon>
    </lineage>
</organism>
<dbReference type="PANTHER" id="PTHR39210">
    <property type="entry name" value="HEPARIN-SULFATE LYASE"/>
    <property type="match status" value="1"/>
</dbReference>
<evidence type="ECO:0008006" key="9">
    <source>
        <dbReference type="Google" id="ProtNLM"/>
    </source>
</evidence>
<feature type="domain" description="Heparin-sulfate lyase N-terminal" evidence="6">
    <location>
        <begin position="111"/>
        <end position="283"/>
    </location>
</feature>
<evidence type="ECO:0000256" key="3">
    <source>
        <dbReference type="ARBA" id="ARBA00022764"/>
    </source>
</evidence>
<evidence type="ECO:0000313" key="7">
    <source>
        <dbReference type="EMBL" id="CDU10771.1"/>
    </source>
</evidence>
<dbReference type="InterPro" id="IPR008929">
    <property type="entry name" value="Chondroitin_lyas"/>
</dbReference>
<dbReference type="GO" id="GO:0042597">
    <property type="term" value="C:periplasmic space"/>
    <property type="evidence" value="ECO:0007669"/>
    <property type="project" value="UniProtKB-SubCell"/>
</dbReference>
<dbReference type="Pfam" id="PF07940">
    <property type="entry name" value="Hepar_II_III_C"/>
    <property type="match status" value="1"/>
</dbReference>
<evidence type="ECO:0000256" key="4">
    <source>
        <dbReference type="ARBA" id="ARBA00023239"/>
    </source>
</evidence>
<protein>
    <recommendedName>
        <fullName evidence="9">Heparinase</fullName>
    </recommendedName>
</protein>
<dbReference type="Gene3D" id="2.70.98.70">
    <property type="match status" value="1"/>
</dbReference>
<name>A0AA86X3K6_9VIBR</name>
<feature type="domain" description="Heparinase II/III-like C-terminal" evidence="5">
    <location>
        <begin position="316"/>
        <end position="531"/>
    </location>
</feature>
<dbReference type="Gene3D" id="1.50.10.100">
    <property type="entry name" value="Chondroitin AC/alginate lyase"/>
    <property type="match status" value="1"/>
</dbReference>